<evidence type="ECO:0000313" key="4">
    <source>
        <dbReference type="Proteomes" id="UP000185655"/>
    </source>
</evidence>
<reference evidence="3 4" key="1">
    <citation type="submission" date="2016-11" db="EMBL/GenBank/DDBJ databases">
        <authorList>
            <person name="Jaros S."/>
            <person name="Januszkiewicz K."/>
            <person name="Wedrychowicz H."/>
        </authorList>
    </citation>
    <scope>NUCLEOTIDE SEQUENCE [LARGE SCALE GENOMIC DNA]</scope>
    <source>
        <strain evidence="3 4">DSM 22330</strain>
    </source>
</reference>
<dbReference type="CDD" id="cd04301">
    <property type="entry name" value="NAT_SF"/>
    <property type="match status" value="1"/>
</dbReference>
<keyword evidence="1 3" id="KW-0808">Transferase</keyword>
<accession>A0A1K2H7T3</accession>
<dbReference type="SUPFAM" id="SSF55729">
    <property type="entry name" value="Acyl-CoA N-acyltransferases (Nat)"/>
    <property type="match status" value="1"/>
</dbReference>
<dbReference type="EMBL" id="FPKS01000003">
    <property type="protein sequence ID" value="SFZ72661.1"/>
    <property type="molecule type" value="Genomic_DNA"/>
</dbReference>
<feature type="domain" description="N-acetyltransferase" evidence="2">
    <location>
        <begin position="5"/>
        <end position="143"/>
    </location>
</feature>
<protein>
    <submittedName>
        <fullName evidence="3">Acetyltransferase (GNAT) family protein</fullName>
    </submittedName>
</protein>
<dbReference type="PROSITE" id="PS51186">
    <property type="entry name" value="GNAT"/>
    <property type="match status" value="1"/>
</dbReference>
<dbReference type="InterPro" id="IPR050769">
    <property type="entry name" value="NAT_camello-type"/>
</dbReference>
<proteinExistence type="predicted"/>
<gene>
    <name evidence="3" type="ORF">SAMN02746068_00615</name>
</gene>
<name>A0A1K2H7T3_9LACT</name>
<organism evidence="3 4">
    <name type="scientific">Pseudolactococcus chungangensis CAU 28 = DSM 22330</name>
    <dbReference type="NCBI Taxonomy" id="1122154"/>
    <lineage>
        <taxon>Bacteria</taxon>
        <taxon>Bacillati</taxon>
        <taxon>Bacillota</taxon>
        <taxon>Bacilli</taxon>
        <taxon>Lactobacillales</taxon>
        <taxon>Streptococcaceae</taxon>
        <taxon>Pseudolactococcus</taxon>
    </lineage>
</organism>
<evidence type="ECO:0000313" key="3">
    <source>
        <dbReference type="EMBL" id="SFZ72661.1"/>
    </source>
</evidence>
<dbReference type="AlphaFoldDB" id="A0A1K2H7T3"/>
<evidence type="ECO:0000256" key="1">
    <source>
        <dbReference type="ARBA" id="ARBA00022679"/>
    </source>
</evidence>
<dbReference type="InterPro" id="IPR016181">
    <property type="entry name" value="Acyl_CoA_acyltransferase"/>
</dbReference>
<dbReference type="PANTHER" id="PTHR13947">
    <property type="entry name" value="GNAT FAMILY N-ACETYLTRANSFERASE"/>
    <property type="match status" value="1"/>
</dbReference>
<dbReference type="Pfam" id="PF13508">
    <property type="entry name" value="Acetyltransf_7"/>
    <property type="match status" value="1"/>
</dbReference>
<dbReference type="Proteomes" id="UP000185655">
    <property type="component" value="Unassembled WGS sequence"/>
</dbReference>
<sequence length="156" mass="17648">MVFHKMIRELKRGESLPWTLLLNADPDRAIVEAYMSKSRVFVAENGEQAILGVLVLMPLSENHHYEIMNVSVDPAHFRQGIGRALMTDALTTIQSRDAQAVIWIRTGDLTVDAIGLYESVGFEIVDVIKDYFVTHYAEPIYESGELLRNQVVMRLG</sequence>
<dbReference type="InterPro" id="IPR000182">
    <property type="entry name" value="GNAT_dom"/>
</dbReference>
<dbReference type="PANTHER" id="PTHR13947:SF37">
    <property type="entry name" value="LD18367P"/>
    <property type="match status" value="1"/>
</dbReference>
<dbReference type="GO" id="GO:0008080">
    <property type="term" value="F:N-acetyltransferase activity"/>
    <property type="evidence" value="ECO:0007669"/>
    <property type="project" value="InterPro"/>
</dbReference>
<dbReference type="Gene3D" id="3.40.630.30">
    <property type="match status" value="1"/>
</dbReference>
<dbReference type="STRING" id="1122154.SAMN02746068_00615"/>
<evidence type="ECO:0000259" key="2">
    <source>
        <dbReference type="PROSITE" id="PS51186"/>
    </source>
</evidence>